<keyword evidence="4 6" id="KW-0720">Serine protease</keyword>
<dbReference type="GO" id="GO:0004252">
    <property type="term" value="F:serine-type endopeptidase activity"/>
    <property type="evidence" value="ECO:0007669"/>
    <property type="project" value="UniProtKB-UniRule"/>
</dbReference>
<dbReference type="Gene3D" id="3.50.30.30">
    <property type="match status" value="1"/>
</dbReference>
<evidence type="ECO:0000256" key="7">
    <source>
        <dbReference type="RuleBase" id="RU003355"/>
    </source>
</evidence>
<dbReference type="PROSITE" id="PS00136">
    <property type="entry name" value="SUBTILASE_ASP"/>
    <property type="match status" value="1"/>
</dbReference>
<dbReference type="GO" id="GO:0006508">
    <property type="term" value="P:proteolysis"/>
    <property type="evidence" value="ECO:0007669"/>
    <property type="project" value="UniProtKB-KW"/>
</dbReference>
<dbReference type="PANTHER" id="PTHR43806:SF65">
    <property type="entry name" value="SERINE PROTEASE APRX"/>
    <property type="match status" value="1"/>
</dbReference>
<keyword evidence="2 6" id="KW-0645">Protease</keyword>
<feature type="domain" description="Peptidase S8/S53" evidence="10">
    <location>
        <begin position="252"/>
        <end position="515"/>
    </location>
</feature>
<dbReference type="InterPro" id="IPR000209">
    <property type="entry name" value="Peptidase_S8/S53_dom"/>
</dbReference>
<evidence type="ECO:0000256" key="3">
    <source>
        <dbReference type="ARBA" id="ARBA00022801"/>
    </source>
</evidence>
<evidence type="ECO:0000256" key="1">
    <source>
        <dbReference type="ARBA" id="ARBA00011073"/>
    </source>
</evidence>
<dbReference type="EMBL" id="FOQY01000033">
    <property type="protein sequence ID" value="SFK73456.1"/>
    <property type="molecule type" value="Genomic_DNA"/>
</dbReference>
<dbReference type="InterPro" id="IPR013783">
    <property type="entry name" value="Ig-like_fold"/>
</dbReference>
<reference evidence="12" key="1">
    <citation type="submission" date="2016-10" db="EMBL/GenBank/DDBJ databases">
        <authorList>
            <person name="Varghese N."/>
            <person name="Submissions S."/>
        </authorList>
    </citation>
    <scope>NUCLEOTIDE SEQUENCE [LARGE SCALE GENOMIC DNA]</scope>
    <source>
        <strain evidence="12">CGMCC 4.2126</strain>
    </source>
</reference>
<evidence type="ECO:0000256" key="9">
    <source>
        <dbReference type="SAM" id="SignalP"/>
    </source>
</evidence>
<dbReference type="InterPro" id="IPR015500">
    <property type="entry name" value="Peptidase_S8_subtilisin-rel"/>
</dbReference>
<dbReference type="InterPro" id="IPR022398">
    <property type="entry name" value="Peptidase_S8_His-AS"/>
</dbReference>
<dbReference type="Pfam" id="PF00082">
    <property type="entry name" value="Peptidase_S8"/>
    <property type="match status" value="1"/>
</dbReference>
<keyword evidence="9" id="KW-0732">Signal</keyword>
<dbReference type="SUPFAM" id="SSF52743">
    <property type="entry name" value="Subtilisin-like"/>
    <property type="match status" value="1"/>
</dbReference>
<dbReference type="Proteomes" id="UP000199111">
    <property type="component" value="Unassembled WGS sequence"/>
</dbReference>
<organism evidence="11 12">
    <name type="scientific">Streptosporangium canum</name>
    <dbReference type="NCBI Taxonomy" id="324952"/>
    <lineage>
        <taxon>Bacteria</taxon>
        <taxon>Bacillati</taxon>
        <taxon>Actinomycetota</taxon>
        <taxon>Actinomycetes</taxon>
        <taxon>Streptosporangiales</taxon>
        <taxon>Streptosporangiaceae</taxon>
        <taxon>Streptosporangium</taxon>
    </lineage>
</organism>
<dbReference type="PANTHER" id="PTHR43806">
    <property type="entry name" value="PEPTIDASE S8"/>
    <property type="match status" value="1"/>
</dbReference>
<keyword evidence="12" id="KW-1185">Reference proteome</keyword>
<evidence type="ECO:0000313" key="12">
    <source>
        <dbReference type="Proteomes" id="UP000199111"/>
    </source>
</evidence>
<dbReference type="InterPro" id="IPR023828">
    <property type="entry name" value="Peptidase_S8_Ser-AS"/>
</dbReference>
<keyword evidence="3 6" id="KW-0378">Hydrolase</keyword>
<feature type="signal peptide" evidence="9">
    <location>
        <begin position="1"/>
        <end position="27"/>
    </location>
</feature>
<dbReference type="InterPro" id="IPR023827">
    <property type="entry name" value="Peptidase_S8_Asp-AS"/>
</dbReference>
<dbReference type="Gene3D" id="2.60.40.10">
    <property type="entry name" value="Immunoglobulins"/>
    <property type="match status" value="1"/>
</dbReference>
<feature type="chain" id="PRO_5011676224" evidence="9">
    <location>
        <begin position="28"/>
        <end position="1352"/>
    </location>
</feature>
<dbReference type="PRINTS" id="PR00723">
    <property type="entry name" value="SUBTILISIN"/>
</dbReference>
<dbReference type="PROSITE" id="PS00137">
    <property type="entry name" value="SUBTILASE_HIS"/>
    <property type="match status" value="1"/>
</dbReference>
<dbReference type="PROSITE" id="PS00138">
    <property type="entry name" value="SUBTILASE_SER"/>
    <property type="match status" value="1"/>
</dbReference>
<evidence type="ECO:0000256" key="2">
    <source>
        <dbReference type="ARBA" id="ARBA00022670"/>
    </source>
</evidence>
<feature type="region of interest" description="Disordered" evidence="8">
    <location>
        <begin position="29"/>
        <end position="50"/>
    </location>
</feature>
<feature type="compositionally biased region" description="Low complexity" evidence="8">
    <location>
        <begin position="29"/>
        <end position="41"/>
    </location>
</feature>
<feature type="active site" description="Charge relay system" evidence="5 6">
    <location>
        <position position="293"/>
    </location>
</feature>
<comment type="similarity">
    <text evidence="1 6 7">Belongs to the peptidase S8 family.</text>
</comment>
<evidence type="ECO:0000313" key="11">
    <source>
        <dbReference type="EMBL" id="SFK73456.1"/>
    </source>
</evidence>
<accession>A0A1I4BZQ9</accession>
<evidence type="ECO:0000256" key="4">
    <source>
        <dbReference type="ARBA" id="ARBA00022825"/>
    </source>
</evidence>
<gene>
    <name evidence="11" type="ORF">SAMN05216275_13395</name>
</gene>
<name>A0A1I4BZQ9_9ACTN</name>
<dbReference type="InterPro" id="IPR050131">
    <property type="entry name" value="Peptidase_S8_subtilisin-like"/>
</dbReference>
<dbReference type="InterPro" id="IPR036852">
    <property type="entry name" value="Peptidase_S8/S53_dom_sf"/>
</dbReference>
<feature type="active site" description="Charge relay system" evidence="5 6">
    <location>
        <position position="469"/>
    </location>
</feature>
<dbReference type="Gene3D" id="3.40.50.200">
    <property type="entry name" value="Peptidase S8/S53 domain"/>
    <property type="match status" value="1"/>
</dbReference>
<dbReference type="GO" id="GO:0005975">
    <property type="term" value="P:carbohydrate metabolic process"/>
    <property type="evidence" value="ECO:0007669"/>
    <property type="project" value="UniProtKB-ARBA"/>
</dbReference>
<evidence type="ECO:0000256" key="8">
    <source>
        <dbReference type="SAM" id="MobiDB-lite"/>
    </source>
</evidence>
<dbReference type="RefSeq" id="WP_177245419.1">
    <property type="nucleotide sequence ID" value="NZ_FOQY01000033.1"/>
</dbReference>
<sequence length="1352" mass="141350">MTRGGSLLAASALVLGTLMAPGTAALAQEQEPAPAAPGTGPVTDPIALTGLGQGDRTVTLITGDKVRLSDTGGGKYAVRPEPSVRPDGTSAHLSTLATPKGVYVTPSDAVPAVNAGRLDRELFNVTYLAENGYTDDKTKQLPVIVQYPPQHTDKAVASAAKAIPAGEPVLTLESVNASALQVTKAEAGAFWSAVRAVPDKKGANGFAGPANVPDTLRGEIAKVWLDGKVKADLAESVPMIGAPQAWSGGHDGAGVKVAVLDTGVDPKHPDLADRIADSRSFIPGQEVQDGHGHGTHVASTVAGSGAAGGGRHKGVAPGAQLIVGKVLSNEGSGSDSQIIEGMEWAAASGAKVISMSLGGDATDGTDPMSQAVNTLSASTGALFVIAAGNAGASGAETVATPGTADAALTVAAVDKSDAWAAFSSQGPRVGGGLKPDIAAPGVAIAAARAAGTTMGTPLDEHYTAANGTSMATPHVAGAAAIMAQRHPDWTGPQIKAALMSTAKDDALSVYKQGAGRVDVARAYTQQVFAITPGADFGAVESDAAPASRELTYTNLGGQPVTLTLSPDLRKSDGSAVEGGLSIAETTLTVPAGGTATATVTVDPKTLADLDTYTGAVTATADGVQLRTPVGVVREVPKATLTIHTLGRDGKPRSPLAQDTIDVSGDKGVLGGVALTAEGTTVTRVPQGVISVTQVLSWVGDDERENLAFLSVPELTVTGDTEITLDARKLTEVRFTTPQPAEPLSNVPYVAYQRTVVNGGAYMGFTWPGRTWSRLWALPTEKVTKGAFRFHTRFTLGRPEVEMSMRGRGGLTLHPVSALHGINTYGVHEQYDGFPDFRPFTGTRDLEVVDVGEGRPEDIAGRDLRGKLVLMEAPMSAGLSGPMCGVQIERIGPIRDAGAAAIAYFPQPGTGCAIPLSITQTPFSGEAKPIGVPTVSLPSREGLGLRDRLAGGKPVTLRVTGTEESPYTYTFAPYEEGRVPRSLHYTFTERDLARIDVDTHTVAPARYNDWRYAQKSDDAVPLSTSVSGWGGPRLTLRERRDWVGPVDSGVLWSHGMEEMRGTPADARIPQWALEVFDTPVRTQQSWLTTPFTPGAATGSDKVYKLAKPGANLGWFFRCMLCVQGDRLWAEFEPSYGSPGTRKYNGGYWPTDDLTKPGFDVRLWQDGKEIPRTQVGGTTILPVFPLSQSPGSYRLTAKNDRHDVEWTFTTPVKAERLPGSFCSLEALYGTAESCEPAPVVFVSYDLGDTLDSGNSVRAGRTHTFTVSPYHSPSASKMPDIAGLKLWASTDDGATYTPVSVKRGKDGTYTATTRYPALQQTKGAVTLKVEAWDKAGNTIKQTTVGAFNLRGHSAG</sequence>
<feature type="active site" description="Charge relay system" evidence="5 6">
    <location>
        <position position="261"/>
    </location>
</feature>
<dbReference type="GeneID" id="96302370"/>
<protein>
    <submittedName>
        <fullName evidence="11">Serine protease, subtilisin family</fullName>
    </submittedName>
</protein>
<evidence type="ECO:0000256" key="5">
    <source>
        <dbReference type="PIRSR" id="PIRSR615500-1"/>
    </source>
</evidence>
<proteinExistence type="inferred from homology"/>
<evidence type="ECO:0000259" key="10">
    <source>
        <dbReference type="Pfam" id="PF00082"/>
    </source>
</evidence>
<evidence type="ECO:0000256" key="6">
    <source>
        <dbReference type="PROSITE-ProRule" id="PRU01240"/>
    </source>
</evidence>
<dbReference type="PROSITE" id="PS51892">
    <property type="entry name" value="SUBTILASE"/>
    <property type="match status" value="1"/>
</dbReference>